<evidence type="ECO:0000256" key="1">
    <source>
        <dbReference type="ARBA" id="ARBA00004123"/>
    </source>
</evidence>
<evidence type="ECO:0000256" key="8">
    <source>
        <dbReference type="SAM" id="MobiDB-lite"/>
    </source>
</evidence>
<keyword evidence="4" id="KW-0010">Activator</keyword>
<feature type="domain" description="AP2/ERF" evidence="9">
    <location>
        <begin position="100"/>
        <end position="157"/>
    </location>
</feature>
<name>A0AA87ZY09_FICCA</name>
<dbReference type="Pfam" id="PF00847">
    <property type="entry name" value="AP2"/>
    <property type="match status" value="1"/>
</dbReference>
<evidence type="ECO:0000313" key="11">
    <source>
        <dbReference type="Proteomes" id="UP001187192"/>
    </source>
</evidence>
<comment type="caution">
    <text evidence="10">The sequence shown here is derived from an EMBL/GenBank/DDBJ whole genome shotgun (WGS) entry which is preliminary data.</text>
</comment>
<dbReference type="PRINTS" id="PR00367">
    <property type="entry name" value="ETHRSPELEMNT"/>
</dbReference>
<evidence type="ECO:0000256" key="3">
    <source>
        <dbReference type="ARBA" id="ARBA00023125"/>
    </source>
</evidence>
<proteinExistence type="inferred from homology"/>
<dbReference type="PANTHER" id="PTHR31985">
    <property type="entry name" value="ETHYLENE-RESPONSIVE TRANSCRIPTION FACTOR ERF042-RELATED"/>
    <property type="match status" value="1"/>
</dbReference>
<dbReference type="Gene3D" id="3.30.730.10">
    <property type="entry name" value="AP2/ERF domain"/>
    <property type="match status" value="1"/>
</dbReference>
<feature type="compositionally biased region" description="Basic and acidic residues" evidence="8">
    <location>
        <begin position="41"/>
        <end position="51"/>
    </location>
</feature>
<dbReference type="InterPro" id="IPR001471">
    <property type="entry name" value="AP2/ERF_dom"/>
</dbReference>
<evidence type="ECO:0000259" key="9">
    <source>
        <dbReference type="PROSITE" id="PS51032"/>
    </source>
</evidence>
<dbReference type="EMBL" id="BTGU01000003">
    <property type="protein sequence ID" value="GMN31131.1"/>
    <property type="molecule type" value="Genomic_DNA"/>
</dbReference>
<feature type="compositionally biased region" description="Low complexity" evidence="8">
    <location>
        <begin position="14"/>
        <end position="29"/>
    </location>
</feature>
<reference evidence="10" key="1">
    <citation type="submission" date="2023-07" db="EMBL/GenBank/DDBJ databases">
        <title>draft genome sequence of fig (Ficus carica).</title>
        <authorList>
            <person name="Takahashi T."/>
            <person name="Nishimura K."/>
        </authorList>
    </citation>
    <scope>NUCLEOTIDE SEQUENCE</scope>
</reference>
<evidence type="ECO:0000256" key="7">
    <source>
        <dbReference type="ARBA" id="ARBA00024343"/>
    </source>
</evidence>
<keyword evidence="2" id="KW-0805">Transcription regulation</keyword>
<dbReference type="CDD" id="cd00018">
    <property type="entry name" value="AP2"/>
    <property type="match status" value="1"/>
</dbReference>
<keyword evidence="3" id="KW-0238">DNA-binding</keyword>
<organism evidence="10 11">
    <name type="scientific">Ficus carica</name>
    <name type="common">Common fig</name>
    <dbReference type="NCBI Taxonomy" id="3494"/>
    <lineage>
        <taxon>Eukaryota</taxon>
        <taxon>Viridiplantae</taxon>
        <taxon>Streptophyta</taxon>
        <taxon>Embryophyta</taxon>
        <taxon>Tracheophyta</taxon>
        <taxon>Spermatophyta</taxon>
        <taxon>Magnoliopsida</taxon>
        <taxon>eudicotyledons</taxon>
        <taxon>Gunneridae</taxon>
        <taxon>Pentapetalae</taxon>
        <taxon>rosids</taxon>
        <taxon>fabids</taxon>
        <taxon>Rosales</taxon>
        <taxon>Moraceae</taxon>
        <taxon>Ficeae</taxon>
        <taxon>Ficus</taxon>
    </lineage>
</organism>
<comment type="similarity">
    <text evidence="7">Belongs to the AP2/ERF transcription factor family. ERF subfamily.</text>
</comment>
<evidence type="ECO:0000256" key="6">
    <source>
        <dbReference type="ARBA" id="ARBA00023242"/>
    </source>
</evidence>
<keyword evidence="6" id="KW-0539">Nucleus</keyword>
<dbReference type="AlphaFoldDB" id="A0AA87ZY09"/>
<dbReference type="Proteomes" id="UP001187192">
    <property type="component" value="Unassembled WGS sequence"/>
</dbReference>
<sequence>MKDPTPLPNTDWDTSSSSSSSSASSSTSSSPPPKTSKRKRTDITAEPDNHNHHNTKNYSTTLLGGGGSESDTNVTGTPPPPRNGPNNNNNNNSTDGKHPTFRGVRMRQWGKWVSEIREPRKKSRIWLGTFSTPEMAARAHDVAALTIKGRSAFLNFPELAPDLPRPASSSPKDIQIAAAKAAHAYTSTSTTSSSSSSSSSSLSSSETNNADDCRRNDVVAEENDDDTFFDLPDLMLMDVCKSQIIMDDFSCAYTTTSPPPPYSWPVISSSNEGDYQIEDVTNYAGLRLIDLDYCLPDYY</sequence>
<feature type="compositionally biased region" description="Low complexity" evidence="8">
    <location>
        <begin position="186"/>
        <end position="205"/>
    </location>
</feature>
<dbReference type="PROSITE" id="PS51032">
    <property type="entry name" value="AP2_ERF"/>
    <property type="match status" value="1"/>
</dbReference>
<protein>
    <recommendedName>
        <fullName evidence="9">AP2/ERF domain-containing protein</fullName>
    </recommendedName>
</protein>
<dbReference type="GO" id="GO:0003677">
    <property type="term" value="F:DNA binding"/>
    <property type="evidence" value="ECO:0007669"/>
    <property type="project" value="UniProtKB-KW"/>
</dbReference>
<accession>A0AA87ZY09</accession>
<dbReference type="GO" id="GO:0003700">
    <property type="term" value="F:DNA-binding transcription factor activity"/>
    <property type="evidence" value="ECO:0007669"/>
    <property type="project" value="InterPro"/>
</dbReference>
<evidence type="ECO:0000313" key="10">
    <source>
        <dbReference type="EMBL" id="GMN31131.1"/>
    </source>
</evidence>
<comment type="subcellular location">
    <subcellularLocation>
        <location evidence="1">Nucleus</location>
    </subcellularLocation>
</comment>
<dbReference type="SUPFAM" id="SSF54171">
    <property type="entry name" value="DNA-binding domain"/>
    <property type="match status" value="1"/>
</dbReference>
<evidence type="ECO:0000256" key="4">
    <source>
        <dbReference type="ARBA" id="ARBA00023159"/>
    </source>
</evidence>
<dbReference type="InterPro" id="IPR016177">
    <property type="entry name" value="DNA-bd_dom_sf"/>
</dbReference>
<keyword evidence="11" id="KW-1185">Reference proteome</keyword>
<feature type="region of interest" description="Disordered" evidence="8">
    <location>
        <begin position="1"/>
        <end position="103"/>
    </location>
</feature>
<evidence type="ECO:0000256" key="2">
    <source>
        <dbReference type="ARBA" id="ARBA00023015"/>
    </source>
</evidence>
<evidence type="ECO:0000256" key="5">
    <source>
        <dbReference type="ARBA" id="ARBA00023163"/>
    </source>
</evidence>
<keyword evidence="5" id="KW-0804">Transcription</keyword>
<dbReference type="PANTHER" id="PTHR31985:SF130">
    <property type="entry name" value="ETHYLENE-RESPONSIVE TRANSCRIPTION FACTOR ERF034"/>
    <property type="match status" value="1"/>
</dbReference>
<dbReference type="GO" id="GO:0005634">
    <property type="term" value="C:nucleus"/>
    <property type="evidence" value="ECO:0007669"/>
    <property type="project" value="UniProtKB-SubCell"/>
</dbReference>
<dbReference type="FunFam" id="3.30.730.10:FF:000001">
    <property type="entry name" value="Ethylene-responsive transcription factor 2"/>
    <property type="match status" value="1"/>
</dbReference>
<gene>
    <name evidence="10" type="ORF">TIFTF001_003111</name>
</gene>
<dbReference type="InterPro" id="IPR051032">
    <property type="entry name" value="AP2/ERF_TF_ERF_subfamily"/>
</dbReference>
<dbReference type="SMART" id="SM00380">
    <property type="entry name" value="AP2"/>
    <property type="match status" value="1"/>
</dbReference>
<dbReference type="InterPro" id="IPR036955">
    <property type="entry name" value="AP2/ERF_dom_sf"/>
</dbReference>
<feature type="region of interest" description="Disordered" evidence="8">
    <location>
        <begin position="186"/>
        <end position="218"/>
    </location>
</feature>